<dbReference type="EMBL" id="PFQB01000011">
    <property type="protein sequence ID" value="PJA15617.1"/>
    <property type="molecule type" value="Genomic_DNA"/>
</dbReference>
<gene>
    <name evidence="1" type="ORF">COX64_00535</name>
</gene>
<evidence type="ECO:0000313" key="2">
    <source>
        <dbReference type="Proteomes" id="UP000228952"/>
    </source>
</evidence>
<evidence type="ECO:0000313" key="1">
    <source>
        <dbReference type="EMBL" id="PJA15617.1"/>
    </source>
</evidence>
<dbReference type="Proteomes" id="UP000228952">
    <property type="component" value="Unassembled WGS sequence"/>
</dbReference>
<reference evidence="2" key="1">
    <citation type="submission" date="2017-09" db="EMBL/GenBank/DDBJ databases">
        <title>Depth-based differentiation of microbial function through sediment-hosted aquifers and enrichment of novel symbionts in the deep terrestrial subsurface.</title>
        <authorList>
            <person name="Probst A.J."/>
            <person name="Ladd B."/>
            <person name="Jarett J.K."/>
            <person name="Geller-Mcgrath D.E."/>
            <person name="Sieber C.M.K."/>
            <person name="Emerson J.B."/>
            <person name="Anantharaman K."/>
            <person name="Thomas B.C."/>
            <person name="Malmstrom R."/>
            <person name="Stieglmeier M."/>
            <person name="Klingl A."/>
            <person name="Woyke T."/>
            <person name="Ryan C.M."/>
            <person name="Banfield J.F."/>
        </authorList>
    </citation>
    <scope>NUCLEOTIDE SEQUENCE [LARGE SCALE GENOMIC DNA]</scope>
</reference>
<proteinExistence type="predicted"/>
<organism evidence="1 2">
    <name type="scientific">Candidatus Dojkabacteria bacterium CG_4_10_14_0_2_um_filter_Dojkabacteria_WS6_41_15</name>
    <dbReference type="NCBI Taxonomy" id="2014249"/>
    <lineage>
        <taxon>Bacteria</taxon>
        <taxon>Candidatus Dojkabacteria</taxon>
    </lineage>
</organism>
<sequence length="183" mass="20393">MDSKHVVVVDMGGVMYSFSHQFNQIEHEQAFNVNVKWHGGKISELQSEFLGVKKFFSGEIGAGVLPVYFVSKAFLVLSENAKKFQIVVASTSLVETSRLILERGFSSVGVASSTVDSFAIYNMAEFGSKKESKSWEKILRRYRDIDVIIDDSDINLQAAGKAVQKLGRNTQLLSSMDAFRPRT</sequence>
<protein>
    <submittedName>
        <fullName evidence="1">Uncharacterized protein</fullName>
    </submittedName>
</protein>
<comment type="caution">
    <text evidence="1">The sequence shown here is derived from an EMBL/GenBank/DDBJ whole genome shotgun (WGS) entry which is preliminary data.</text>
</comment>
<name>A0A2M7W3U1_9BACT</name>
<dbReference type="AlphaFoldDB" id="A0A2M7W3U1"/>
<accession>A0A2M7W3U1</accession>